<feature type="compositionally biased region" description="Low complexity" evidence="1">
    <location>
        <begin position="83"/>
        <end position="101"/>
    </location>
</feature>
<dbReference type="EMBL" id="JAACJJ010000056">
    <property type="protein sequence ID" value="KAF5313014.1"/>
    <property type="molecule type" value="Genomic_DNA"/>
</dbReference>
<comment type="caution">
    <text evidence="2">The sequence shown here is derived from an EMBL/GenBank/DDBJ whole genome shotgun (WGS) entry which is preliminary data.</text>
</comment>
<feature type="compositionally biased region" description="Polar residues" evidence="1">
    <location>
        <begin position="844"/>
        <end position="859"/>
    </location>
</feature>
<feature type="compositionally biased region" description="Basic and acidic residues" evidence="1">
    <location>
        <begin position="777"/>
        <end position="791"/>
    </location>
</feature>
<accession>A0A8H5AY08</accession>
<name>A0A8H5AY08_9AGAR</name>
<feature type="region of interest" description="Disordered" evidence="1">
    <location>
        <begin position="928"/>
        <end position="1043"/>
    </location>
</feature>
<dbReference type="OrthoDB" id="3269282at2759"/>
<evidence type="ECO:0000313" key="3">
    <source>
        <dbReference type="Proteomes" id="UP000567179"/>
    </source>
</evidence>
<feature type="compositionally biased region" description="Polar residues" evidence="1">
    <location>
        <begin position="1"/>
        <end position="12"/>
    </location>
</feature>
<feature type="compositionally biased region" description="Polar residues" evidence="1">
    <location>
        <begin position="26"/>
        <end position="39"/>
    </location>
</feature>
<keyword evidence="3" id="KW-1185">Reference proteome</keyword>
<feature type="compositionally biased region" description="Pro residues" evidence="1">
    <location>
        <begin position="958"/>
        <end position="967"/>
    </location>
</feature>
<feature type="compositionally biased region" description="Basic and acidic residues" evidence="1">
    <location>
        <begin position="1011"/>
        <end position="1024"/>
    </location>
</feature>
<feature type="region of interest" description="Disordered" evidence="1">
    <location>
        <begin position="1"/>
        <end position="215"/>
    </location>
</feature>
<feature type="region of interest" description="Disordered" evidence="1">
    <location>
        <begin position="772"/>
        <end position="895"/>
    </location>
</feature>
<feature type="compositionally biased region" description="Low complexity" evidence="1">
    <location>
        <begin position="799"/>
        <end position="837"/>
    </location>
</feature>
<feature type="region of interest" description="Disordered" evidence="1">
    <location>
        <begin position="689"/>
        <end position="749"/>
    </location>
</feature>
<feature type="compositionally biased region" description="Low complexity" evidence="1">
    <location>
        <begin position="929"/>
        <end position="938"/>
    </location>
</feature>
<sequence>MSTTAVTTTSHAQAHAGSQAPVYTRRGSSTPTLTTTPNKRSIAFAPSIVTSSPASSRSSSASSLSLTVNTATPTRGKARAGISSRPFPSSSSSLSSTSSPSSSPPTPTTPTKTTARRRGRIHDMASESYYQNMPTSPGPATPNAENPTKAPSYLQYLGSPSASGSGSIAVPSPGYALLEPLSPSKSQSNSGTHGTDRDADRPQTPPSPTPTSPRLVRFDTACVLIPEPPPAASSSGLSSLSLSPGGLMGGVQVQVGRMELRMPWGRGRGKKEKEKDKEREKEKEEKFDILGEDTTDAFMDKEEKEKEKGGVVIRLPIPLFRRRSSSATRAPYPYPSSIASSSSSPPQAFSAFSPSSPPTASHMRKRSSSTCPAIPFRELQSCLVHRQHGFAEASASMAKAMEVVKEEQDGGEATTTPGDKPERPLMPVRRPSLPSRGSSSSIPQTPQVHTHAHAHVRSLSSSSSASASASPNPVYTNPHPFLADGVTPNPHYAVSAVTVPLRACCAACASAMERMDEALRRGETWEERFTRGARRRRRAASLSSGFEGENSFGAGGLVGHEQHQQHGHGHGQMRGVRDMSTTVGAAHTHAHLHGAPVVPRVFQGLKAALDADLDAAVRRASKTATAVAASSSGATGAEAEAEAEVEVEDSGLLAARALRVDEVDGAKRASTGLGLGIKGVSFPAGIAGSNASSSSPLPHKAKSAAAPYATPDTTDSLDSPSAESVSSVDSYFSLPPQPEEQATATPPLAAPATTQYLTVLDAALYRNAGQRTASPIAEEHEHELQKEKENEKDDMDLFPLPRRSPAGSARSSLRSVSGSPSLSGSPRASTSSVNLPLPLNPNPGQSQNQKPTLNLNLNLSPGAFDRLGGRERQRTPSPLGRHVQMLGAGGAGDEEEEVSFLGASLSRKATPPPAVSTARTVRALPALPQGQSQSQSTQPVFPAPIAPSTSSSGVKALPTPPLSPPVPEKQQQHAHADLQQALKAADSLPPMSPTATTTTITNDVAQPQPNAKRERSHSRTRERSLSQGQGGQQQQGGKRKLSLSAPFIKAGGVLRDAGADVLRGVSSMSGPGVV</sequence>
<evidence type="ECO:0000313" key="2">
    <source>
        <dbReference type="EMBL" id="KAF5313014.1"/>
    </source>
</evidence>
<feature type="compositionally biased region" description="Low complexity" evidence="1">
    <location>
        <begin position="158"/>
        <end position="174"/>
    </location>
</feature>
<feature type="region of interest" description="Disordered" evidence="1">
    <location>
        <begin position="402"/>
        <end position="473"/>
    </location>
</feature>
<dbReference type="AlphaFoldDB" id="A0A8H5AY08"/>
<reference evidence="2 3" key="1">
    <citation type="journal article" date="2020" name="ISME J.">
        <title>Uncovering the hidden diversity of litter-decomposition mechanisms in mushroom-forming fungi.</title>
        <authorList>
            <person name="Floudas D."/>
            <person name="Bentzer J."/>
            <person name="Ahren D."/>
            <person name="Johansson T."/>
            <person name="Persson P."/>
            <person name="Tunlid A."/>
        </authorList>
    </citation>
    <scope>NUCLEOTIDE SEQUENCE [LARGE SCALE GENOMIC DNA]</scope>
    <source>
        <strain evidence="2 3">CBS 101986</strain>
    </source>
</reference>
<organism evidence="2 3">
    <name type="scientific">Psilocybe cf. subviscida</name>
    <dbReference type="NCBI Taxonomy" id="2480587"/>
    <lineage>
        <taxon>Eukaryota</taxon>
        <taxon>Fungi</taxon>
        <taxon>Dikarya</taxon>
        <taxon>Basidiomycota</taxon>
        <taxon>Agaricomycotina</taxon>
        <taxon>Agaricomycetes</taxon>
        <taxon>Agaricomycetidae</taxon>
        <taxon>Agaricales</taxon>
        <taxon>Agaricineae</taxon>
        <taxon>Strophariaceae</taxon>
        <taxon>Psilocybe</taxon>
    </lineage>
</organism>
<feature type="compositionally biased region" description="Low complexity" evidence="1">
    <location>
        <begin position="458"/>
        <end position="470"/>
    </location>
</feature>
<gene>
    <name evidence="2" type="ORF">D9619_003659</name>
</gene>
<dbReference type="Proteomes" id="UP000567179">
    <property type="component" value="Unassembled WGS sequence"/>
</dbReference>
<feature type="region of interest" description="Disordered" evidence="1">
    <location>
        <begin position="325"/>
        <end position="369"/>
    </location>
</feature>
<feature type="compositionally biased region" description="Low complexity" evidence="1">
    <location>
        <begin position="46"/>
        <end position="68"/>
    </location>
</feature>
<feature type="region of interest" description="Disordered" evidence="1">
    <location>
        <begin position="265"/>
        <end position="300"/>
    </location>
</feature>
<proteinExistence type="predicted"/>
<feature type="compositionally biased region" description="Polar residues" evidence="1">
    <location>
        <begin position="183"/>
        <end position="193"/>
    </location>
</feature>
<feature type="compositionally biased region" description="Low complexity" evidence="1">
    <location>
        <begin position="427"/>
        <end position="441"/>
    </location>
</feature>
<feature type="compositionally biased region" description="Low complexity" evidence="1">
    <location>
        <begin position="977"/>
        <end position="986"/>
    </location>
</feature>
<feature type="compositionally biased region" description="Low complexity" evidence="1">
    <location>
        <begin position="704"/>
        <end position="749"/>
    </location>
</feature>
<feature type="compositionally biased region" description="Low complexity" evidence="1">
    <location>
        <begin position="335"/>
        <end position="361"/>
    </location>
</feature>
<protein>
    <submittedName>
        <fullName evidence="2">Uncharacterized protein</fullName>
    </submittedName>
</protein>
<feature type="compositionally biased region" description="Basic and acidic residues" evidence="1">
    <location>
        <begin position="271"/>
        <end position="289"/>
    </location>
</feature>
<evidence type="ECO:0000256" key="1">
    <source>
        <dbReference type="SAM" id="MobiDB-lite"/>
    </source>
</evidence>